<dbReference type="Pfam" id="PF00392">
    <property type="entry name" value="GntR"/>
    <property type="match status" value="1"/>
</dbReference>
<dbReference type="PANTHER" id="PTHR44846:SF1">
    <property type="entry name" value="MANNOSYL-D-GLYCERATE TRANSPORT_METABOLISM SYSTEM REPRESSOR MNGR-RELATED"/>
    <property type="match status" value="1"/>
</dbReference>
<dbReference type="AlphaFoldDB" id="A0A969PKZ9"/>
<reference evidence="5 6" key="1">
    <citation type="submission" date="2020-03" db="EMBL/GenBank/DDBJ databases">
        <title>Assessment of the enzymatic potential of alkaline-tolerant lipase obtained from Bacillus luteus H11 (technogenic soil) for the bioremediation of saline soils contaminated with petroleum substances.</title>
        <authorList>
            <person name="Kalwasinska A."/>
        </authorList>
    </citation>
    <scope>NUCLEOTIDE SEQUENCE [LARGE SCALE GENOMIC DNA]</scope>
    <source>
        <strain evidence="5 6">H11</strain>
    </source>
</reference>
<dbReference type="GO" id="GO:0003700">
    <property type="term" value="F:DNA-binding transcription factor activity"/>
    <property type="evidence" value="ECO:0007669"/>
    <property type="project" value="InterPro"/>
</dbReference>
<dbReference type="InterPro" id="IPR036390">
    <property type="entry name" value="WH_DNA-bd_sf"/>
</dbReference>
<dbReference type="InterPro" id="IPR028978">
    <property type="entry name" value="Chorismate_lyase_/UTRA_dom_sf"/>
</dbReference>
<dbReference type="Proteomes" id="UP000752012">
    <property type="component" value="Unassembled WGS sequence"/>
</dbReference>
<keyword evidence="2" id="KW-0238">DNA-binding</keyword>
<name>A0A969PKZ9_9BACI</name>
<evidence type="ECO:0000313" key="6">
    <source>
        <dbReference type="Proteomes" id="UP000752012"/>
    </source>
</evidence>
<dbReference type="GO" id="GO:0003677">
    <property type="term" value="F:DNA binding"/>
    <property type="evidence" value="ECO:0007669"/>
    <property type="project" value="UniProtKB-KW"/>
</dbReference>
<dbReference type="PRINTS" id="PR00035">
    <property type="entry name" value="HTHGNTR"/>
</dbReference>
<dbReference type="InterPro" id="IPR036388">
    <property type="entry name" value="WH-like_DNA-bd_sf"/>
</dbReference>
<keyword evidence="1" id="KW-0805">Transcription regulation</keyword>
<dbReference type="CDD" id="cd07377">
    <property type="entry name" value="WHTH_GntR"/>
    <property type="match status" value="1"/>
</dbReference>
<proteinExistence type="predicted"/>
<evidence type="ECO:0000259" key="4">
    <source>
        <dbReference type="PROSITE" id="PS50949"/>
    </source>
</evidence>
<dbReference type="InterPro" id="IPR011663">
    <property type="entry name" value="UTRA"/>
</dbReference>
<evidence type="ECO:0000256" key="1">
    <source>
        <dbReference type="ARBA" id="ARBA00023015"/>
    </source>
</evidence>
<dbReference type="SUPFAM" id="SSF46785">
    <property type="entry name" value="Winged helix' DNA-binding domain"/>
    <property type="match status" value="1"/>
</dbReference>
<protein>
    <submittedName>
        <fullName evidence="5">GntR family transcriptional regulator</fullName>
    </submittedName>
</protein>
<dbReference type="EMBL" id="JAATHJ010000001">
    <property type="protein sequence ID" value="NJP36125.1"/>
    <property type="molecule type" value="Genomic_DNA"/>
</dbReference>
<gene>
    <name evidence="5" type="ORF">HCN83_00800</name>
</gene>
<dbReference type="SMART" id="SM00345">
    <property type="entry name" value="HTH_GNTR"/>
    <property type="match status" value="1"/>
</dbReference>
<accession>A0A969PKZ9</accession>
<dbReference type="FunFam" id="1.10.10.10:FF:000079">
    <property type="entry name" value="GntR family transcriptional regulator"/>
    <property type="match status" value="1"/>
</dbReference>
<evidence type="ECO:0000256" key="3">
    <source>
        <dbReference type="ARBA" id="ARBA00023163"/>
    </source>
</evidence>
<organism evidence="5 6">
    <name type="scientific">Alkalicoccus luteus</name>
    <dbReference type="NCBI Taxonomy" id="1237094"/>
    <lineage>
        <taxon>Bacteria</taxon>
        <taxon>Bacillati</taxon>
        <taxon>Bacillota</taxon>
        <taxon>Bacilli</taxon>
        <taxon>Bacillales</taxon>
        <taxon>Bacillaceae</taxon>
        <taxon>Alkalicoccus</taxon>
    </lineage>
</organism>
<dbReference type="PROSITE" id="PS50949">
    <property type="entry name" value="HTH_GNTR"/>
    <property type="match status" value="1"/>
</dbReference>
<dbReference type="GO" id="GO:0045892">
    <property type="term" value="P:negative regulation of DNA-templated transcription"/>
    <property type="evidence" value="ECO:0007669"/>
    <property type="project" value="TreeGrafter"/>
</dbReference>
<evidence type="ECO:0000313" key="5">
    <source>
        <dbReference type="EMBL" id="NJP36125.1"/>
    </source>
</evidence>
<dbReference type="InterPro" id="IPR000524">
    <property type="entry name" value="Tscrpt_reg_HTH_GntR"/>
</dbReference>
<dbReference type="PANTHER" id="PTHR44846">
    <property type="entry name" value="MANNOSYL-D-GLYCERATE TRANSPORT/METABOLISM SYSTEM REPRESSOR MNGR-RELATED"/>
    <property type="match status" value="1"/>
</dbReference>
<comment type="caution">
    <text evidence="5">The sequence shown here is derived from an EMBL/GenBank/DDBJ whole genome shotgun (WGS) entry which is preliminary data.</text>
</comment>
<dbReference type="Gene3D" id="3.40.1410.10">
    <property type="entry name" value="Chorismate lyase-like"/>
    <property type="match status" value="1"/>
</dbReference>
<keyword evidence="3" id="KW-0804">Transcription</keyword>
<keyword evidence="6" id="KW-1185">Reference proteome</keyword>
<dbReference type="SMART" id="SM00866">
    <property type="entry name" value="UTRA"/>
    <property type="match status" value="1"/>
</dbReference>
<evidence type="ECO:0000256" key="2">
    <source>
        <dbReference type="ARBA" id="ARBA00023125"/>
    </source>
</evidence>
<sequence>MVNKESSIPIYYQLAEQLRRRIEQGELKAGDMMPSERELSEQFAISRMTVRQAIASLVDDGIVYRKKGTGTFVAEEKIEQHLSGLTSFSEDMRARGMEPSATVLTFEKQGCPAEAASFLGLELNEPVYYMKRLRLADKVPMALEETWLSAALSGPMPEEAASGSLYTWLEERAGIRIGRAEQWMEAAVLNEAEAMHLQTKAGGPVLVMERQTYTADGRPLELVRSRYRADRYRFHLDLPRSQGGK</sequence>
<dbReference type="SUPFAM" id="SSF64288">
    <property type="entry name" value="Chorismate lyase-like"/>
    <property type="match status" value="1"/>
</dbReference>
<dbReference type="Pfam" id="PF07702">
    <property type="entry name" value="UTRA"/>
    <property type="match status" value="1"/>
</dbReference>
<dbReference type="Gene3D" id="1.10.10.10">
    <property type="entry name" value="Winged helix-like DNA-binding domain superfamily/Winged helix DNA-binding domain"/>
    <property type="match status" value="1"/>
</dbReference>
<dbReference type="InterPro" id="IPR050679">
    <property type="entry name" value="Bact_HTH_transcr_reg"/>
</dbReference>
<feature type="domain" description="HTH gntR-type" evidence="4">
    <location>
        <begin position="8"/>
        <end position="76"/>
    </location>
</feature>
<dbReference type="RefSeq" id="WP_168004403.1">
    <property type="nucleotide sequence ID" value="NZ_JAATHJ010000001.1"/>
</dbReference>